<evidence type="ECO:0000259" key="1">
    <source>
        <dbReference type="PROSITE" id="PS50835"/>
    </source>
</evidence>
<dbReference type="EMBL" id="CABDUW010000874">
    <property type="protein sequence ID" value="VTJ76239.1"/>
    <property type="molecule type" value="Genomic_DNA"/>
</dbReference>
<keyword evidence="3" id="KW-1185">Reference proteome</keyword>
<proteinExistence type="predicted"/>
<comment type="caution">
    <text evidence="2">The sequence shown here is derived from an EMBL/GenBank/DDBJ whole genome shotgun (WGS) entry which is preliminary data.</text>
</comment>
<feature type="domain" description="Ig-like" evidence="1">
    <location>
        <begin position="2"/>
        <end position="62"/>
    </location>
</feature>
<dbReference type="SUPFAM" id="SSF48726">
    <property type="entry name" value="Immunoglobulin"/>
    <property type="match status" value="1"/>
</dbReference>
<name>A0A5E4C546_MARMO</name>
<protein>
    <recommendedName>
        <fullName evidence="1">Ig-like domain-containing protein</fullName>
    </recommendedName>
</protein>
<feature type="non-terminal residue" evidence="2">
    <location>
        <position position="62"/>
    </location>
</feature>
<organism evidence="2 3">
    <name type="scientific">Marmota monax</name>
    <name type="common">Woodchuck</name>
    <dbReference type="NCBI Taxonomy" id="9995"/>
    <lineage>
        <taxon>Eukaryota</taxon>
        <taxon>Metazoa</taxon>
        <taxon>Chordata</taxon>
        <taxon>Craniata</taxon>
        <taxon>Vertebrata</taxon>
        <taxon>Euteleostomi</taxon>
        <taxon>Mammalia</taxon>
        <taxon>Eutheria</taxon>
        <taxon>Euarchontoglires</taxon>
        <taxon>Glires</taxon>
        <taxon>Rodentia</taxon>
        <taxon>Sciuromorpha</taxon>
        <taxon>Sciuridae</taxon>
        <taxon>Xerinae</taxon>
        <taxon>Marmotini</taxon>
        <taxon>Marmota</taxon>
    </lineage>
</organism>
<reference evidence="2" key="1">
    <citation type="submission" date="2019-04" db="EMBL/GenBank/DDBJ databases">
        <authorList>
            <person name="Alioto T."/>
            <person name="Alioto T."/>
        </authorList>
    </citation>
    <scope>NUCLEOTIDE SEQUENCE [LARGE SCALE GENOMIC DNA]</scope>
</reference>
<dbReference type="InterPro" id="IPR007110">
    <property type="entry name" value="Ig-like_dom"/>
</dbReference>
<gene>
    <name evidence="2" type="ORF">MONAX_5E007643</name>
</gene>
<sequence length="62" mass="7078">APKFISNQTIYYSWEGNPINISCDVNSNPPASIHWRKEKLVLPARNTTNLKTYSAGRKMILE</sequence>
<dbReference type="Proteomes" id="UP000335636">
    <property type="component" value="Unassembled WGS sequence"/>
</dbReference>
<dbReference type="InterPro" id="IPR013783">
    <property type="entry name" value="Ig-like_fold"/>
</dbReference>
<evidence type="ECO:0000313" key="3">
    <source>
        <dbReference type="Proteomes" id="UP000335636"/>
    </source>
</evidence>
<dbReference type="Pfam" id="PF13895">
    <property type="entry name" value="Ig_2"/>
    <property type="match status" value="1"/>
</dbReference>
<feature type="non-terminal residue" evidence="2">
    <location>
        <position position="1"/>
    </location>
</feature>
<dbReference type="Gene3D" id="2.60.40.10">
    <property type="entry name" value="Immunoglobulins"/>
    <property type="match status" value="1"/>
</dbReference>
<evidence type="ECO:0000313" key="2">
    <source>
        <dbReference type="EMBL" id="VTJ76239.1"/>
    </source>
</evidence>
<dbReference type="InterPro" id="IPR036179">
    <property type="entry name" value="Ig-like_dom_sf"/>
</dbReference>
<dbReference type="AlphaFoldDB" id="A0A5E4C546"/>
<dbReference type="PROSITE" id="PS50835">
    <property type="entry name" value="IG_LIKE"/>
    <property type="match status" value="1"/>
</dbReference>
<accession>A0A5E4C546</accession>